<feature type="compositionally biased region" description="Basic and acidic residues" evidence="1">
    <location>
        <begin position="639"/>
        <end position="652"/>
    </location>
</feature>
<accession>A0AAV5UTI1</accession>
<keyword evidence="2" id="KW-0732">Signal</keyword>
<feature type="compositionally biased region" description="Basic and acidic residues" evidence="1">
    <location>
        <begin position="409"/>
        <end position="425"/>
    </location>
</feature>
<name>A0AAV5UTI1_9BILA</name>
<feature type="region of interest" description="Disordered" evidence="1">
    <location>
        <begin position="627"/>
        <end position="652"/>
    </location>
</feature>
<evidence type="ECO:0000313" key="4">
    <source>
        <dbReference type="Proteomes" id="UP001432322"/>
    </source>
</evidence>
<feature type="region of interest" description="Disordered" evidence="1">
    <location>
        <begin position="393"/>
        <end position="585"/>
    </location>
</feature>
<feature type="compositionally biased region" description="Low complexity" evidence="1">
    <location>
        <begin position="450"/>
        <end position="475"/>
    </location>
</feature>
<keyword evidence="4" id="KW-1185">Reference proteome</keyword>
<feature type="non-terminal residue" evidence="3">
    <location>
        <position position="1"/>
    </location>
</feature>
<feature type="region of interest" description="Disordered" evidence="1">
    <location>
        <begin position="301"/>
        <end position="324"/>
    </location>
</feature>
<feature type="chain" id="PRO_5043809059" evidence="2">
    <location>
        <begin position="19"/>
        <end position="652"/>
    </location>
</feature>
<reference evidence="3" key="1">
    <citation type="submission" date="2023-10" db="EMBL/GenBank/DDBJ databases">
        <title>Genome assembly of Pristionchus species.</title>
        <authorList>
            <person name="Yoshida K."/>
            <person name="Sommer R.J."/>
        </authorList>
    </citation>
    <scope>NUCLEOTIDE SEQUENCE</scope>
    <source>
        <strain evidence="3">RS5133</strain>
    </source>
</reference>
<evidence type="ECO:0000256" key="1">
    <source>
        <dbReference type="SAM" id="MobiDB-lite"/>
    </source>
</evidence>
<dbReference type="EMBL" id="BTSY01000001">
    <property type="protein sequence ID" value="GMT10384.1"/>
    <property type="molecule type" value="Genomic_DNA"/>
</dbReference>
<feature type="signal peptide" evidence="2">
    <location>
        <begin position="1"/>
        <end position="18"/>
    </location>
</feature>
<evidence type="ECO:0000256" key="2">
    <source>
        <dbReference type="SAM" id="SignalP"/>
    </source>
</evidence>
<sequence length="652" mass="71561">FLSIVFSLCFMLLPLVEDCSVSNDRLLFYTIKPDCSIRIATGALPSAHFKESSLSCIDPSSVRHGTFTRDGKPGILVMFRNSEVNSSLSEGVLPFWIVHLVDVAASDSSAFSMAIGDEDYFLLQKEFVEYEACGLGVERTLICVGASNRKLLRIDRYVQEEQNFSLNSSSSIAVNNGELAGRARIVSVNQSIDGVIRLIGWSNETRKITQITIGAEDKLLTVKKQTLNKGIGTVISINGDTVLTRTCDKQKSRTFMGSLEGKAFRCVHSGSEKLDTVGVISLRPLKYQKRSVPHKILPRSAEVTTEDPPAVPARELPHDTPSELMGKETWGVFETMNVVTQEENEPNPVVAIQTVAVFLYLLVFTVIMFVRTIDDDELDLTFTSDQRAQLHAFDYADEDEKNNGLVERTPPRADPEPVKKVEEAKTSGSAEPVRDSSAPPSESGSFVHHSPSATSHATPVSSATTVTKTPTVAPSESAETITTKPTTDPLPDERSKSSLSVEIAPKRLKQDEHSIESMKEMISPPKETKKKLMETETEGMSPNLTTASRVEPPPLPPPSPPKKIDSGLIQQTYDPRPRRVYPTERIPSRESRFVPPTCSHAIGGGFSTCTALCQQVTTFNRNYAMGLGRSGAPLIADSDSGREDRREQNDND</sequence>
<dbReference type="Proteomes" id="UP001432322">
    <property type="component" value="Unassembled WGS sequence"/>
</dbReference>
<feature type="compositionally biased region" description="Basic and acidic residues" evidence="1">
    <location>
        <begin position="504"/>
        <end position="519"/>
    </location>
</feature>
<comment type="caution">
    <text evidence="3">The sequence shown here is derived from an EMBL/GenBank/DDBJ whole genome shotgun (WGS) entry which is preliminary data.</text>
</comment>
<dbReference type="AlphaFoldDB" id="A0AAV5UTI1"/>
<feature type="compositionally biased region" description="Pro residues" evidence="1">
    <location>
        <begin position="551"/>
        <end position="561"/>
    </location>
</feature>
<feature type="compositionally biased region" description="Polar residues" evidence="1">
    <location>
        <begin position="477"/>
        <end position="486"/>
    </location>
</feature>
<organism evidence="3 4">
    <name type="scientific">Pristionchus fissidentatus</name>
    <dbReference type="NCBI Taxonomy" id="1538716"/>
    <lineage>
        <taxon>Eukaryota</taxon>
        <taxon>Metazoa</taxon>
        <taxon>Ecdysozoa</taxon>
        <taxon>Nematoda</taxon>
        <taxon>Chromadorea</taxon>
        <taxon>Rhabditida</taxon>
        <taxon>Rhabditina</taxon>
        <taxon>Diplogasteromorpha</taxon>
        <taxon>Diplogasteroidea</taxon>
        <taxon>Neodiplogasteridae</taxon>
        <taxon>Pristionchus</taxon>
    </lineage>
</organism>
<gene>
    <name evidence="3" type="ORF">PFISCL1PPCAC_1681</name>
</gene>
<protein>
    <submittedName>
        <fullName evidence="3">Uncharacterized protein</fullName>
    </submittedName>
</protein>
<proteinExistence type="predicted"/>
<evidence type="ECO:0000313" key="3">
    <source>
        <dbReference type="EMBL" id="GMT10384.1"/>
    </source>
</evidence>